<evidence type="ECO:0000313" key="2">
    <source>
        <dbReference type="EMBL" id="RHW25814.1"/>
    </source>
</evidence>
<comment type="caution">
    <text evidence="2">The sequence shown here is derived from an EMBL/GenBank/DDBJ whole genome shotgun (WGS) entry which is preliminary data.</text>
</comment>
<dbReference type="InterPro" id="IPR010982">
    <property type="entry name" value="Lambda_DNA-bd_dom_sf"/>
</dbReference>
<name>A0A417XZP1_9ACTN</name>
<dbReference type="CDD" id="cd00093">
    <property type="entry name" value="HTH_XRE"/>
    <property type="match status" value="1"/>
</dbReference>
<reference evidence="2 3" key="1">
    <citation type="submission" date="2018-09" db="EMBL/GenBank/DDBJ databases">
        <title>Genome sequencing of Nocardioides immobilis CCTCC AB 2017083 for comparison to Nocardioides silvaticus.</title>
        <authorList>
            <person name="Li C."/>
            <person name="Wang G."/>
        </authorList>
    </citation>
    <scope>NUCLEOTIDE SEQUENCE [LARGE SCALE GENOMIC DNA]</scope>
    <source>
        <strain evidence="2 3">CCTCC AB 2017083</strain>
    </source>
</reference>
<feature type="domain" description="HTH cro/C1-type" evidence="1">
    <location>
        <begin position="26"/>
        <end position="80"/>
    </location>
</feature>
<accession>A0A417XZP1</accession>
<dbReference type="SMART" id="SM00530">
    <property type="entry name" value="HTH_XRE"/>
    <property type="match status" value="1"/>
</dbReference>
<dbReference type="InterPro" id="IPR001387">
    <property type="entry name" value="Cro/C1-type_HTH"/>
</dbReference>
<keyword evidence="3" id="KW-1185">Reference proteome</keyword>
<evidence type="ECO:0000259" key="1">
    <source>
        <dbReference type="PROSITE" id="PS50943"/>
    </source>
</evidence>
<dbReference type="GO" id="GO:0003677">
    <property type="term" value="F:DNA binding"/>
    <property type="evidence" value="ECO:0007669"/>
    <property type="project" value="InterPro"/>
</dbReference>
<dbReference type="PROSITE" id="PS50943">
    <property type="entry name" value="HTH_CROC1"/>
    <property type="match status" value="1"/>
</dbReference>
<dbReference type="EMBL" id="QXGH01000021">
    <property type="protein sequence ID" value="RHW25814.1"/>
    <property type="molecule type" value="Genomic_DNA"/>
</dbReference>
<organism evidence="2 3">
    <name type="scientific">Nocardioides immobilis</name>
    <dbReference type="NCBI Taxonomy" id="2049295"/>
    <lineage>
        <taxon>Bacteria</taxon>
        <taxon>Bacillati</taxon>
        <taxon>Actinomycetota</taxon>
        <taxon>Actinomycetes</taxon>
        <taxon>Propionibacteriales</taxon>
        <taxon>Nocardioidaceae</taxon>
        <taxon>Nocardioides</taxon>
    </lineage>
</organism>
<sequence>MLNYLSIVSQPEHLGSRVRRAAAQELRRVVTERQIKLTELSSISGIPRSTLHHRLNDNGDLTVAELVQLAIALDLPAAGLVAAAIDAASDGTSDDSGTPNE</sequence>
<dbReference type="AlphaFoldDB" id="A0A417XZP1"/>
<evidence type="ECO:0000313" key="3">
    <source>
        <dbReference type="Proteomes" id="UP000283644"/>
    </source>
</evidence>
<dbReference type="Proteomes" id="UP000283644">
    <property type="component" value="Unassembled WGS sequence"/>
</dbReference>
<proteinExistence type="predicted"/>
<protein>
    <submittedName>
        <fullName evidence="2">XRE family transcriptional regulator</fullName>
    </submittedName>
</protein>
<gene>
    <name evidence="2" type="ORF">D0Z08_17380</name>
</gene>
<dbReference type="Gene3D" id="1.10.260.40">
    <property type="entry name" value="lambda repressor-like DNA-binding domains"/>
    <property type="match status" value="1"/>
</dbReference>
<dbReference type="SUPFAM" id="SSF47413">
    <property type="entry name" value="lambda repressor-like DNA-binding domains"/>
    <property type="match status" value="1"/>
</dbReference>